<feature type="region of interest" description="Disordered" evidence="1">
    <location>
        <begin position="61"/>
        <end position="90"/>
    </location>
</feature>
<comment type="caution">
    <text evidence="2">The sequence shown here is derived from an EMBL/GenBank/DDBJ whole genome shotgun (WGS) entry which is preliminary data.</text>
</comment>
<dbReference type="AlphaFoldDB" id="A0AAV4C3U4"/>
<dbReference type="EMBL" id="BLXT01005909">
    <property type="protein sequence ID" value="GFO27340.1"/>
    <property type="molecule type" value="Genomic_DNA"/>
</dbReference>
<protein>
    <submittedName>
        <fullName evidence="2">Uncharacterized protein</fullName>
    </submittedName>
</protein>
<proteinExistence type="predicted"/>
<evidence type="ECO:0000256" key="1">
    <source>
        <dbReference type="SAM" id="MobiDB-lite"/>
    </source>
</evidence>
<feature type="compositionally biased region" description="Polar residues" evidence="1">
    <location>
        <begin position="73"/>
        <end position="82"/>
    </location>
</feature>
<reference evidence="2 3" key="1">
    <citation type="journal article" date="2021" name="Elife">
        <title>Chloroplast acquisition without the gene transfer in kleptoplastic sea slugs, Plakobranchus ocellatus.</title>
        <authorList>
            <person name="Maeda T."/>
            <person name="Takahashi S."/>
            <person name="Yoshida T."/>
            <person name="Shimamura S."/>
            <person name="Takaki Y."/>
            <person name="Nagai Y."/>
            <person name="Toyoda A."/>
            <person name="Suzuki Y."/>
            <person name="Arimoto A."/>
            <person name="Ishii H."/>
            <person name="Satoh N."/>
            <person name="Nishiyama T."/>
            <person name="Hasebe M."/>
            <person name="Maruyama T."/>
            <person name="Minagawa J."/>
            <person name="Obokata J."/>
            <person name="Shigenobu S."/>
        </authorList>
    </citation>
    <scope>NUCLEOTIDE SEQUENCE [LARGE SCALE GENOMIC DNA]</scope>
</reference>
<name>A0AAV4C3U4_9GAST</name>
<gene>
    <name evidence="2" type="ORF">PoB_005384500</name>
</gene>
<evidence type="ECO:0000313" key="3">
    <source>
        <dbReference type="Proteomes" id="UP000735302"/>
    </source>
</evidence>
<keyword evidence="3" id="KW-1185">Reference proteome</keyword>
<dbReference type="Proteomes" id="UP000735302">
    <property type="component" value="Unassembled WGS sequence"/>
</dbReference>
<organism evidence="2 3">
    <name type="scientific">Plakobranchus ocellatus</name>
    <dbReference type="NCBI Taxonomy" id="259542"/>
    <lineage>
        <taxon>Eukaryota</taxon>
        <taxon>Metazoa</taxon>
        <taxon>Spiralia</taxon>
        <taxon>Lophotrochozoa</taxon>
        <taxon>Mollusca</taxon>
        <taxon>Gastropoda</taxon>
        <taxon>Heterobranchia</taxon>
        <taxon>Euthyneura</taxon>
        <taxon>Panpulmonata</taxon>
        <taxon>Sacoglossa</taxon>
        <taxon>Placobranchoidea</taxon>
        <taxon>Plakobranchidae</taxon>
        <taxon>Plakobranchus</taxon>
    </lineage>
</organism>
<evidence type="ECO:0000313" key="2">
    <source>
        <dbReference type="EMBL" id="GFO27340.1"/>
    </source>
</evidence>
<accession>A0AAV4C3U4</accession>
<sequence length="90" mass="10177">MAHPEKRARHANCRTYGTAVTPLKDFVQGLINPSCGTDIGRFPALGQLMRKHFFSFPAQTTHNSCRCQPVDNWRNTSSSSTRWDPKRASK</sequence>